<organism evidence="3 4">
    <name type="scientific">Benzoatithermus flavus</name>
    <dbReference type="NCBI Taxonomy" id="3108223"/>
    <lineage>
        <taxon>Bacteria</taxon>
        <taxon>Pseudomonadati</taxon>
        <taxon>Pseudomonadota</taxon>
        <taxon>Alphaproteobacteria</taxon>
        <taxon>Geminicoccales</taxon>
        <taxon>Geminicoccaceae</taxon>
        <taxon>Benzoatithermus</taxon>
    </lineage>
</organism>
<comment type="caution">
    <text evidence="3">The sequence shown here is derived from an EMBL/GenBank/DDBJ whole genome shotgun (WGS) entry which is preliminary data.</text>
</comment>
<feature type="transmembrane region" description="Helical" evidence="2">
    <location>
        <begin position="69"/>
        <end position="90"/>
    </location>
</feature>
<dbReference type="Pfam" id="PF09527">
    <property type="entry name" value="ATPase_gene1"/>
    <property type="match status" value="1"/>
</dbReference>
<comment type="similarity">
    <text evidence="1">Belongs to the bacterial AtpI family.</text>
</comment>
<dbReference type="EMBL" id="JBBLZC010000002">
    <property type="protein sequence ID" value="MEK0082183.1"/>
    <property type="molecule type" value="Genomic_DNA"/>
</dbReference>
<dbReference type="InterPro" id="IPR032820">
    <property type="entry name" value="ATPase_put"/>
</dbReference>
<name>A0ABU8XLW8_9PROT</name>
<accession>A0ABU8XLW8</accession>
<keyword evidence="2" id="KW-0812">Transmembrane</keyword>
<evidence type="ECO:0000256" key="2">
    <source>
        <dbReference type="SAM" id="Phobius"/>
    </source>
</evidence>
<keyword evidence="1" id="KW-0375">Hydrogen ion transport</keyword>
<gene>
    <name evidence="3" type="ORF">U1T56_03390</name>
</gene>
<evidence type="ECO:0000313" key="4">
    <source>
        <dbReference type="Proteomes" id="UP001375743"/>
    </source>
</evidence>
<comment type="function">
    <text evidence="1">A possible function for this protein is to guide the assembly of the membrane sector of the ATPase enzyme complex.</text>
</comment>
<dbReference type="PIRSF" id="PIRSF032126">
    <property type="entry name" value="F0F1_ATP_synthase_subunit_I"/>
    <property type="match status" value="1"/>
</dbReference>
<reference evidence="3 4" key="1">
    <citation type="submission" date="2024-01" db="EMBL/GenBank/DDBJ databases">
        <title>Multi-omics insights into the function and evolution of sodium benzoate biodegradation pathways in Benzoatithermus flavus gen. nov., sp. nov. from hot spring.</title>
        <authorList>
            <person name="Hu C.-J."/>
            <person name="Li W.-J."/>
        </authorList>
    </citation>
    <scope>NUCLEOTIDE SEQUENCE [LARGE SCALE GENOMIC DNA]</scope>
    <source>
        <strain evidence="3 4">SYSU G07066</strain>
    </source>
</reference>
<keyword evidence="1" id="KW-0813">Transport</keyword>
<dbReference type="InterPro" id="IPR016989">
    <property type="entry name" value="Atp1_alphaprobac"/>
</dbReference>
<evidence type="ECO:0000256" key="1">
    <source>
        <dbReference type="PIRNR" id="PIRNR032126"/>
    </source>
</evidence>
<keyword evidence="2" id="KW-1133">Transmembrane helix</keyword>
<sequence>MADDKRPTSFEDFDARLEKLRPQAKAPGPVEPEPPRFQFGPGLQAGIEVVAGVGGGLLLGWGLDRWLGTAPLFLIVFFILGAAAGVLNAYRFMRRLQDAQDKS</sequence>
<keyword evidence="1 2" id="KW-0472">Membrane</keyword>
<dbReference type="Proteomes" id="UP001375743">
    <property type="component" value="Unassembled WGS sequence"/>
</dbReference>
<protein>
    <recommendedName>
        <fullName evidence="1">ATP synthase protein I</fullName>
    </recommendedName>
</protein>
<keyword evidence="4" id="KW-1185">Reference proteome</keyword>
<dbReference type="RefSeq" id="WP_418158031.1">
    <property type="nucleotide sequence ID" value="NZ_JBBLZC010000002.1"/>
</dbReference>
<proteinExistence type="inferred from homology"/>
<evidence type="ECO:0000313" key="3">
    <source>
        <dbReference type="EMBL" id="MEK0082183.1"/>
    </source>
</evidence>
<keyword evidence="1" id="KW-0406">Ion transport</keyword>